<protein>
    <recommendedName>
        <fullName evidence="3">Translation initiation factor IF-2</fullName>
    </recommendedName>
</protein>
<name>A0A2W4WBQ2_9CYAN</name>
<accession>A0A2W4WBQ2</accession>
<evidence type="ECO:0000313" key="2">
    <source>
        <dbReference type="Proteomes" id="UP000249794"/>
    </source>
</evidence>
<dbReference type="EMBL" id="QBMP01000425">
    <property type="protein sequence ID" value="PZO42474.1"/>
    <property type="molecule type" value="Genomic_DNA"/>
</dbReference>
<evidence type="ECO:0008006" key="3">
    <source>
        <dbReference type="Google" id="ProtNLM"/>
    </source>
</evidence>
<proteinExistence type="predicted"/>
<gene>
    <name evidence="1" type="ORF">DCF15_22900</name>
</gene>
<sequence>MKFNRLAKELELPVNELAEKVKDIIPNANGGTEVDEQQEQKIRARIASNGKARSPQPTADGNSANAAFETEALSNTELGIAALDGMLTEYSYRLQGLGVAHQWIKSYEDSGEYPDDPDAAKRVEAIGLLRSLNIPYQAPHPALKTSGSNGRELSLPASVRAILGNVFPNELAGIEREALVEKPATNRPQLSGS</sequence>
<evidence type="ECO:0000313" key="1">
    <source>
        <dbReference type="EMBL" id="PZO42474.1"/>
    </source>
</evidence>
<reference evidence="1 2" key="2">
    <citation type="submission" date="2018-06" db="EMBL/GenBank/DDBJ databases">
        <title>Metagenomic assembly of (sub)arctic Cyanobacteria and their associated microbiome from non-axenic cultures.</title>
        <authorList>
            <person name="Baurain D."/>
        </authorList>
    </citation>
    <scope>NUCLEOTIDE SEQUENCE [LARGE SCALE GENOMIC DNA]</scope>
    <source>
        <strain evidence="1">ULC027bin1</strain>
    </source>
</reference>
<dbReference type="Proteomes" id="UP000249794">
    <property type="component" value="Unassembled WGS sequence"/>
</dbReference>
<reference evidence="2" key="1">
    <citation type="submission" date="2018-04" db="EMBL/GenBank/DDBJ databases">
        <authorList>
            <person name="Cornet L."/>
        </authorList>
    </citation>
    <scope>NUCLEOTIDE SEQUENCE [LARGE SCALE GENOMIC DNA]</scope>
</reference>
<comment type="caution">
    <text evidence="1">The sequence shown here is derived from an EMBL/GenBank/DDBJ whole genome shotgun (WGS) entry which is preliminary data.</text>
</comment>
<organism evidence="1 2">
    <name type="scientific">Phormidesmis priestleyi</name>
    <dbReference type="NCBI Taxonomy" id="268141"/>
    <lineage>
        <taxon>Bacteria</taxon>
        <taxon>Bacillati</taxon>
        <taxon>Cyanobacteriota</taxon>
        <taxon>Cyanophyceae</taxon>
        <taxon>Leptolyngbyales</taxon>
        <taxon>Leptolyngbyaceae</taxon>
        <taxon>Phormidesmis</taxon>
    </lineage>
</organism>
<dbReference type="AlphaFoldDB" id="A0A2W4WBQ2"/>